<name>A0ABP1FEM4_9FLAO</name>
<dbReference type="Pfam" id="PF00583">
    <property type="entry name" value="Acetyltransf_1"/>
    <property type="match status" value="1"/>
</dbReference>
<comment type="caution">
    <text evidence="2">The sequence shown here is derived from an EMBL/GenBank/DDBJ whole genome shotgun (WGS) entry which is preliminary data.</text>
</comment>
<dbReference type="EMBL" id="CAXJRC010000041">
    <property type="protein sequence ID" value="CAL2107657.1"/>
    <property type="molecule type" value="Genomic_DNA"/>
</dbReference>
<keyword evidence="3" id="KW-1185">Reference proteome</keyword>
<dbReference type="Proteomes" id="UP001497602">
    <property type="component" value="Unassembled WGS sequence"/>
</dbReference>
<dbReference type="CDD" id="cd04301">
    <property type="entry name" value="NAT_SF"/>
    <property type="match status" value="1"/>
</dbReference>
<accession>A0ABP1FEM4</accession>
<reference evidence="2 3" key="1">
    <citation type="submission" date="2024-05" db="EMBL/GenBank/DDBJ databases">
        <authorList>
            <person name="Duchaud E."/>
        </authorList>
    </citation>
    <scope>NUCLEOTIDE SEQUENCE [LARGE SCALE GENOMIC DNA]</scope>
    <source>
        <strain evidence="2">Ena-SAMPLE-TAB-13-05-2024-13:56:06:370-140305</strain>
    </source>
</reference>
<dbReference type="InterPro" id="IPR000182">
    <property type="entry name" value="GNAT_dom"/>
</dbReference>
<evidence type="ECO:0000313" key="3">
    <source>
        <dbReference type="Proteomes" id="UP001497602"/>
    </source>
</evidence>
<dbReference type="Gene3D" id="3.40.630.30">
    <property type="match status" value="1"/>
</dbReference>
<dbReference type="RefSeq" id="WP_348706117.1">
    <property type="nucleotide sequence ID" value="NZ_CAXIYA010000037.1"/>
</dbReference>
<proteinExistence type="predicted"/>
<protein>
    <submittedName>
        <fullName evidence="2">GNAT family N-acetyltransferase</fullName>
    </submittedName>
</protein>
<evidence type="ECO:0000259" key="1">
    <source>
        <dbReference type="PROSITE" id="PS51186"/>
    </source>
</evidence>
<sequence>MNMNLTYKPIPNKEIKQILPLLKVINTITPHDILEKRVEEMITYPNYECVGVYDEEKLIGISGLWYSTRHYVGKSVEPDHVIIDESYRGKNIGKQFFNWIYEYTKSKGCEAMELNTYTGNRKSHKFYYNEGFEIYGFHFVKVMREGEKFY</sequence>
<dbReference type="SUPFAM" id="SSF55729">
    <property type="entry name" value="Acyl-CoA N-acyltransferases (Nat)"/>
    <property type="match status" value="1"/>
</dbReference>
<gene>
    <name evidence="2" type="ORF">T190115A13A_40179</name>
</gene>
<feature type="domain" description="N-acetyltransferase" evidence="1">
    <location>
        <begin position="5"/>
        <end position="150"/>
    </location>
</feature>
<evidence type="ECO:0000313" key="2">
    <source>
        <dbReference type="EMBL" id="CAL2107657.1"/>
    </source>
</evidence>
<dbReference type="PROSITE" id="PS51186">
    <property type="entry name" value="GNAT"/>
    <property type="match status" value="1"/>
</dbReference>
<dbReference type="InterPro" id="IPR016181">
    <property type="entry name" value="Acyl_CoA_acyltransferase"/>
</dbReference>
<organism evidence="2 3">
    <name type="scientific">Tenacibaculum vairaonense</name>
    <dbReference type="NCBI Taxonomy" id="3137860"/>
    <lineage>
        <taxon>Bacteria</taxon>
        <taxon>Pseudomonadati</taxon>
        <taxon>Bacteroidota</taxon>
        <taxon>Flavobacteriia</taxon>
        <taxon>Flavobacteriales</taxon>
        <taxon>Flavobacteriaceae</taxon>
        <taxon>Tenacibaculum</taxon>
    </lineage>
</organism>